<dbReference type="Gene3D" id="2.60.120.650">
    <property type="entry name" value="Cupin"/>
    <property type="match status" value="1"/>
</dbReference>
<evidence type="ECO:0000256" key="1">
    <source>
        <dbReference type="ARBA" id="ARBA00004496"/>
    </source>
</evidence>
<dbReference type="PROSITE" id="PS51184">
    <property type="entry name" value="JMJC"/>
    <property type="match status" value="1"/>
</dbReference>
<accession>A0AAD9N9T0</accession>
<dbReference type="Proteomes" id="UP001208570">
    <property type="component" value="Unassembled WGS sequence"/>
</dbReference>
<dbReference type="PANTHER" id="PTHR12461">
    <property type="entry name" value="HYPOXIA-INDUCIBLE FACTOR 1 ALPHA INHIBITOR-RELATED"/>
    <property type="match status" value="1"/>
</dbReference>
<dbReference type="GO" id="GO:0005737">
    <property type="term" value="C:cytoplasm"/>
    <property type="evidence" value="ECO:0007669"/>
    <property type="project" value="UniProtKB-SubCell"/>
</dbReference>
<organism evidence="5 6">
    <name type="scientific">Paralvinella palmiformis</name>
    <dbReference type="NCBI Taxonomy" id="53620"/>
    <lineage>
        <taxon>Eukaryota</taxon>
        <taxon>Metazoa</taxon>
        <taxon>Spiralia</taxon>
        <taxon>Lophotrochozoa</taxon>
        <taxon>Annelida</taxon>
        <taxon>Polychaeta</taxon>
        <taxon>Sedentaria</taxon>
        <taxon>Canalipalpata</taxon>
        <taxon>Terebellida</taxon>
        <taxon>Terebelliformia</taxon>
        <taxon>Alvinellidae</taxon>
        <taxon>Paralvinella</taxon>
    </lineage>
</organism>
<name>A0AAD9N9T0_9ANNE</name>
<keyword evidence="2" id="KW-0963">Cytoplasm</keyword>
<dbReference type="FunFam" id="2.60.120.650:FF:000018">
    <property type="entry name" value="HSPB1-associated protein 1 homolog"/>
    <property type="match status" value="1"/>
</dbReference>
<dbReference type="Pfam" id="PF13621">
    <property type="entry name" value="Cupin_8"/>
    <property type="match status" value="1"/>
</dbReference>
<evidence type="ECO:0000313" key="5">
    <source>
        <dbReference type="EMBL" id="KAK2162367.1"/>
    </source>
</evidence>
<dbReference type="SMART" id="SM00558">
    <property type="entry name" value="JmjC"/>
    <property type="match status" value="1"/>
</dbReference>
<evidence type="ECO:0000313" key="6">
    <source>
        <dbReference type="Proteomes" id="UP001208570"/>
    </source>
</evidence>
<comment type="caution">
    <text evidence="5">The sequence shown here is derived from an EMBL/GenBank/DDBJ whole genome shotgun (WGS) entry which is preliminary data.</text>
</comment>
<dbReference type="InterPro" id="IPR041667">
    <property type="entry name" value="Cupin_8"/>
</dbReference>
<gene>
    <name evidence="5" type="ORF">LSH36_100g12062</name>
</gene>
<comment type="subcellular location">
    <subcellularLocation>
        <location evidence="1">Cytoplasm</location>
    </subcellularLocation>
</comment>
<dbReference type="InterPro" id="IPR003347">
    <property type="entry name" value="JmjC_dom"/>
</dbReference>
<reference evidence="5" key="1">
    <citation type="journal article" date="2023" name="Mol. Biol. Evol.">
        <title>Third-Generation Sequencing Reveals the Adaptive Role of the Epigenome in Three Deep-Sea Polychaetes.</title>
        <authorList>
            <person name="Perez M."/>
            <person name="Aroh O."/>
            <person name="Sun Y."/>
            <person name="Lan Y."/>
            <person name="Juniper S.K."/>
            <person name="Young C.R."/>
            <person name="Angers B."/>
            <person name="Qian P.Y."/>
        </authorList>
    </citation>
    <scope>NUCLEOTIDE SEQUENCE</scope>
    <source>
        <strain evidence="5">P08H-3</strain>
    </source>
</reference>
<feature type="domain" description="JmjC" evidence="4">
    <location>
        <begin position="98"/>
        <end position="260"/>
    </location>
</feature>
<proteinExistence type="predicted"/>
<dbReference type="AlphaFoldDB" id="A0AAD9N9T0"/>
<evidence type="ECO:0000259" key="4">
    <source>
        <dbReference type="PROSITE" id="PS51184"/>
    </source>
</evidence>
<evidence type="ECO:0000256" key="3">
    <source>
        <dbReference type="ARBA" id="ARBA00037342"/>
    </source>
</evidence>
<comment type="function">
    <text evidence="3">May play a role in cellular stress response.</text>
</comment>
<dbReference type="SUPFAM" id="SSF51197">
    <property type="entry name" value="Clavaminate synthase-like"/>
    <property type="match status" value="1"/>
</dbReference>
<dbReference type="EMBL" id="JAODUP010000100">
    <property type="protein sequence ID" value="KAK2162367.1"/>
    <property type="molecule type" value="Genomic_DNA"/>
</dbReference>
<protein>
    <recommendedName>
        <fullName evidence="4">JmjC domain-containing protein</fullName>
    </recommendedName>
</protein>
<sequence>MSREKLKEYILNKAEYPFVLRGMIDTWPAAKWTPYTLSDQLPEQEIRFRLGKKSEEDVQWETGCLYENATIPQFIEWSHGKCSHGNPLAPYSTVKYWCYADYKYMVKLFAEKCDILEAIQWETFGFPGRQGDDSTFWLGSQGSYTVCHYDTYGCNLVAQLYGRKQWLLFSPADMKALYPTRIPYEESSVFSEVNIDLPDLCRHPRYKEAVPYRVILEPGDVLFVPRQWWHFVKSLDTTISVNTWIELDCDNESRLHEAMTRLLACTVMSEMSESDSIQKIWLNPTEVATSFSQNMTYIKQVLTCINTDCTTSMTASYQDPEDRSSDVKRQKLDTVRDGLSAAKSCKLTDRIASPVDPTVLHHKYKQSLSNRITLDGRKKEYCSTLDKSVVSPLPGSHSVSDRSPSFIAGESSMCNDYTIVSDQFDKKHIIRIEPDVRQMTADNTWPDVHNQKMEEITDENIINSILHPDVINVICNNLLTSCKIKH</sequence>
<dbReference type="PANTHER" id="PTHR12461:SF43">
    <property type="entry name" value="HSPB1-ASSOCIATED PROTEIN 1"/>
    <property type="match status" value="1"/>
</dbReference>
<keyword evidence="6" id="KW-1185">Reference proteome</keyword>
<evidence type="ECO:0000256" key="2">
    <source>
        <dbReference type="ARBA" id="ARBA00022490"/>
    </source>
</evidence>